<feature type="transmembrane region" description="Helical" evidence="1">
    <location>
        <begin position="7"/>
        <end position="26"/>
    </location>
</feature>
<organism evidence="2 3">
    <name type="scientific">Lactiplantibacillus nangangensis</name>
    <dbReference type="NCBI Taxonomy" id="2559917"/>
    <lineage>
        <taxon>Bacteria</taxon>
        <taxon>Bacillati</taxon>
        <taxon>Bacillota</taxon>
        <taxon>Bacilli</taxon>
        <taxon>Lactobacillales</taxon>
        <taxon>Lactobacillaceae</taxon>
        <taxon>Lactiplantibacillus</taxon>
    </lineage>
</organism>
<sequence>MIKQQRRVSLVLVPAMAVVVIGLMAWARHNQWGQFWILLVGLILVDQARPGRLLNHLVTKWIFK</sequence>
<protein>
    <recommendedName>
        <fullName evidence="4">Integral membrane protein</fullName>
    </recommendedName>
</protein>
<accession>A0ABW1SNH9</accession>
<keyword evidence="3" id="KW-1185">Reference proteome</keyword>
<evidence type="ECO:0000256" key="1">
    <source>
        <dbReference type="SAM" id="Phobius"/>
    </source>
</evidence>
<dbReference type="EMBL" id="JBHSSE010000028">
    <property type="protein sequence ID" value="MFC6202839.1"/>
    <property type="molecule type" value="Genomic_DNA"/>
</dbReference>
<evidence type="ECO:0000313" key="2">
    <source>
        <dbReference type="EMBL" id="MFC6202839.1"/>
    </source>
</evidence>
<keyword evidence="1" id="KW-0812">Transmembrane</keyword>
<evidence type="ECO:0008006" key="4">
    <source>
        <dbReference type="Google" id="ProtNLM"/>
    </source>
</evidence>
<name>A0ABW1SNH9_9LACO</name>
<keyword evidence="1" id="KW-0472">Membrane</keyword>
<dbReference type="Proteomes" id="UP001596171">
    <property type="component" value="Unassembled WGS sequence"/>
</dbReference>
<gene>
    <name evidence="2" type="ORF">ACFP1L_13280</name>
</gene>
<evidence type="ECO:0000313" key="3">
    <source>
        <dbReference type="Proteomes" id="UP001596171"/>
    </source>
</evidence>
<keyword evidence="1" id="KW-1133">Transmembrane helix</keyword>
<proteinExistence type="predicted"/>
<dbReference type="RefSeq" id="WP_137616042.1">
    <property type="nucleotide sequence ID" value="NZ_BJDI01000006.1"/>
</dbReference>
<comment type="caution">
    <text evidence="2">The sequence shown here is derived from an EMBL/GenBank/DDBJ whole genome shotgun (WGS) entry which is preliminary data.</text>
</comment>
<reference evidence="3" key="1">
    <citation type="journal article" date="2019" name="Int. J. Syst. Evol. Microbiol.">
        <title>The Global Catalogue of Microorganisms (GCM) 10K type strain sequencing project: providing services to taxonomists for standard genome sequencing and annotation.</title>
        <authorList>
            <consortium name="The Broad Institute Genomics Platform"/>
            <consortium name="The Broad Institute Genome Sequencing Center for Infectious Disease"/>
            <person name="Wu L."/>
            <person name="Ma J."/>
        </authorList>
    </citation>
    <scope>NUCLEOTIDE SEQUENCE [LARGE SCALE GENOMIC DNA]</scope>
    <source>
        <strain evidence="3">CCM 8930</strain>
    </source>
</reference>